<feature type="signal peptide" evidence="1">
    <location>
        <begin position="1"/>
        <end position="24"/>
    </location>
</feature>
<dbReference type="InterPro" id="IPR021860">
    <property type="entry name" value="Peptidase_S12_Pab87-rel_C"/>
</dbReference>
<evidence type="ECO:0000256" key="1">
    <source>
        <dbReference type="SAM" id="SignalP"/>
    </source>
</evidence>
<dbReference type="Proteomes" id="UP000831759">
    <property type="component" value="Chromosome"/>
</dbReference>
<organism evidence="4 5">
    <name type="scientific">Alcaligenes aquatilis</name>
    <dbReference type="NCBI Taxonomy" id="323284"/>
    <lineage>
        <taxon>Bacteria</taxon>
        <taxon>Pseudomonadati</taxon>
        <taxon>Pseudomonadota</taxon>
        <taxon>Betaproteobacteria</taxon>
        <taxon>Burkholderiales</taxon>
        <taxon>Alcaligenaceae</taxon>
        <taxon>Alcaligenes</taxon>
    </lineage>
</organism>
<sequence>MPISLLSPQRLLIPLLSTTSLLLAACSGNYDHAPSNDLTEAQLERGLQGLQTLVPQLMERSGVPGVAVAVVWNGELRYAQGFGVRETGKPEPITPDTVFQLASVSKSVGATVVATQVDAGVITWDTPVATQLPDFLLAGGGPQPSVGDLYAHRSGLPDHAGDQLEDLGYDRETILHRLRYVPVKQLGSHYAYTNFGLTAAAQAVANAAGTEWATLSERELYQPLGMSRSSSRFADFIVQDNRAIGHSWQDGRYQALYQRQPDAQSPAGGVSSSARDMARWLALLQGMGTSAEGRKLFAPAALEPALVRQSPPGHQYGFGFNVGNDPYGQRLNSHSGAFLLGASTVFMHWPDSALGIVVLTNAAPSGVAEASAISFIELVRNGSTSQDWYTVLHDQFQQEMFQPFGSLAGQTPPVTPVQPLPLERYTGTYDNDYYGQASITLDNGTLTLSLGKQGQSSYKLRHWDGSRFVFSLLGENAVEGSVSYLDFTVNPVGNVTGLRTEYFAEDLSGGSFMRSGY</sequence>
<dbReference type="PANTHER" id="PTHR46825:SF15">
    <property type="entry name" value="BETA-LACTAMASE-RELATED DOMAIN-CONTAINING PROTEIN"/>
    <property type="match status" value="1"/>
</dbReference>
<keyword evidence="1" id="KW-0732">Signal</keyword>
<proteinExistence type="predicted"/>
<dbReference type="InterPro" id="IPR001466">
    <property type="entry name" value="Beta-lactam-related"/>
</dbReference>
<dbReference type="GO" id="GO:0016787">
    <property type="term" value="F:hydrolase activity"/>
    <property type="evidence" value="ECO:0007669"/>
    <property type="project" value="UniProtKB-KW"/>
</dbReference>
<keyword evidence="4" id="KW-0378">Hydrolase</keyword>
<name>A0ABY4NDJ2_9BURK</name>
<gene>
    <name evidence="4" type="ORF">MTR80_12480</name>
</gene>
<evidence type="ECO:0000259" key="3">
    <source>
        <dbReference type="Pfam" id="PF11954"/>
    </source>
</evidence>
<dbReference type="Gene3D" id="3.40.710.10">
    <property type="entry name" value="DD-peptidase/beta-lactamase superfamily"/>
    <property type="match status" value="1"/>
</dbReference>
<feature type="domain" description="Peptidase S12 Pab87-related C-terminal" evidence="3">
    <location>
        <begin position="412"/>
        <end position="504"/>
    </location>
</feature>
<dbReference type="InterPro" id="IPR012338">
    <property type="entry name" value="Beta-lactam/transpept-like"/>
</dbReference>
<evidence type="ECO:0000259" key="2">
    <source>
        <dbReference type="Pfam" id="PF00144"/>
    </source>
</evidence>
<dbReference type="RefSeq" id="WP_249459836.1">
    <property type="nucleotide sequence ID" value="NZ_CP094619.1"/>
</dbReference>
<dbReference type="Gene3D" id="2.40.128.600">
    <property type="match status" value="1"/>
</dbReference>
<dbReference type="GeneID" id="96869766"/>
<accession>A0ABY4NDJ2</accession>
<dbReference type="EMBL" id="CP094619">
    <property type="protein sequence ID" value="UQN35112.1"/>
    <property type="molecule type" value="Genomic_DNA"/>
</dbReference>
<evidence type="ECO:0000313" key="5">
    <source>
        <dbReference type="Proteomes" id="UP000831759"/>
    </source>
</evidence>
<dbReference type="InterPro" id="IPR050491">
    <property type="entry name" value="AmpC-like"/>
</dbReference>
<reference evidence="4 5" key="1">
    <citation type="journal article" date="2022" name="Int. J. Syst. Evol. Microbiol.">
        <title>Characterization of Alcaligenes aquatilis as a novel member of heterotrophic nitrifier-aerobic denitrifier and its performance in treating piggery wastewater.</title>
        <authorList>
            <person name="Cao X."/>
            <person name="Zhao B."/>
            <person name="Wu Y."/>
            <person name="Huang J."/>
            <person name="Wang H."/>
            <person name="Sun X."/>
            <person name="Li S."/>
        </authorList>
    </citation>
    <scope>NUCLEOTIDE SEQUENCE [LARGE SCALE GENOMIC DNA]</scope>
    <source>
        <strain evidence="4 5">AS1</strain>
    </source>
</reference>
<feature type="domain" description="Beta-lactamase-related" evidence="2">
    <location>
        <begin position="51"/>
        <end position="373"/>
    </location>
</feature>
<dbReference type="Pfam" id="PF11954">
    <property type="entry name" value="DUF3471"/>
    <property type="match status" value="1"/>
</dbReference>
<dbReference type="Pfam" id="PF00144">
    <property type="entry name" value="Beta-lactamase"/>
    <property type="match status" value="1"/>
</dbReference>
<protein>
    <submittedName>
        <fullName evidence="4">Serine hydrolase</fullName>
    </submittedName>
</protein>
<keyword evidence="5" id="KW-1185">Reference proteome</keyword>
<dbReference type="SUPFAM" id="SSF56601">
    <property type="entry name" value="beta-lactamase/transpeptidase-like"/>
    <property type="match status" value="1"/>
</dbReference>
<feature type="chain" id="PRO_5046446808" evidence="1">
    <location>
        <begin position="25"/>
        <end position="517"/>
    </location>
</feature>
<dbReference type="PANTHER" id="PTHR46825">
    <property type="entry name" value="D-ALANYL-D-ALANINE-CARBOXYPEPTIDASE/ENDOPEPTIDASE AMPH"/>
    <property type="match status" value="1"/>
</dbReference>
<evidence type="ECO:0000313" key="4">
    <source>
        <dbReference type="EMBL" id="UQN35112.1"/>
    </source>
</evidence>